<dbReference type="InterPro" id="IPR023393">
    <property type="entry name" value="START-like_dom_sf"/>
</dbReference>
<dbReference type="Gene3D" id="3.30.530.20">
    <property type="match status" value="1"/>
</dbReference>
<dbReference type="RefSeq" id="WP_346140610.1">
    <property type="nucleotide sequence ID" value="NZ_BAAAUA010000001.1"/>
</dbReference>
<gene>
    <name evidence="3" type="ORF">ACFPZF_05615</name>
</gene>
<comment type="caution">
    <text evidence="3">The sequence shown here is derived from an EMBL/GenBank/DDBJ whole genome shotgun (WGS) entry which is preliminary data.</text>
</comment>
<comment type="similarity">
    <text evidence="1">Belongs to the AHA1 family.</text>
</comment>
<dbReference type="InterPro" id="IPR013538">
    <property type="entry name" value="ASHA1/2-like_C"/>
</dbReference>
<protein>
    <submittedName>
        <fullName evidence="3">SRPBCC domain-containing protein</fullName>
    </submittedName>
</protein>
<dbReference type="SUPFAM" id="SSF55961">
    <property type="entry name" value="Bet v1-like"/>
    <property type="match status" value="1"/>
</dbReference>
<sequence length="145" mass="15693">MTRALTYRIAIAAAPETVWAALTTPEGSRATLYGSDIESDFAVGGSVEYVGHHDGVRVVYVYGEILALEPGRVFSYRHHPGPSHSPDHATTTCRMTYRVTPTGGGTELELTVDEWSAGNPGYAHAAESYPESDFLDGLKRYAESV</sequence>
<dbReference type="EMBL" id="JBHSOC010000007">
    <property type="protein sequence ID" value="MFC5640833.1"/>
    <property type="molecule type" value="Genomic_DNA"/>
</dbReference>
<dbReference type="Proteomes" id="UP001596066">
    <property type="component" value="Unassembled WGS sequence"/>
</dbReference>
<feature type="domain" description="Activator of Hsp90 ATPase homologue 1/2-like C-terminal" evidence="2">
    <location>
        <begin position="13"/>
        <end position="119"/>
    </location>
</feature>
<evidence type="ECO:0000256" key="1">
    <source>
        <dbReference type="ARBA" id="ARBA00006817"/>
    </source>
</evidence>
<evidence type="ECO:0000259" key="2">
    <source>
        <dbReference type="Pfam" id="PF08327"/>
    </source>
</evidence>
<reference evidence="4" key="1">
    <citation type="journal article" date="2019" name="Int. J. Syst. Evol. Microbiol.">
        <title>The Global Catalogue of Microorganisms (GCM) 10K type strain sequencing project: providing services to taxonomists for standard genome sequencing and annotation.</title>
        <authorList>
            <consortium name="The Broad Institute Genomics Platform"/>
            <consortium name="The Broad Institute Genome Sequencing Center for Infectious Disease"/>
            <person name="Wu L."/>
            <person name="Ma J."/>
        </authorList>
    </citation>
    <scope>NUCLEOTIDE SEQUENCE [LARGE SCALE GENOMIC DNA]</scope>
    <source>
        <strain evidence="4">CGMCC 4.1622</strain>
    </source>
</reference>
<evidence type="ECO:0000313" key="3">
    <source>
        <dbReference type="EMBL" id="MFC5640833.1"/>
    </source>
</evidence>
<name>A0ABW0V5T3_9ACTN</name>
<accession>A0ABW0V5T3</accession>
<organism evidence="3 4">
    <name type="scientific">Kitasatospora cinereorecta</name>
    <dbReference type="NCBI Taxonomy" id="285560"/>
    <lineage>
        <taxon>Bacteria</taxon>
        <taxon>Bacillati</taxon>
        <taxon>Actinomycetota</taxon>
        <taxon>Actinomycetes</taxon>
        <taxon>Kitasatosporales</taxon>
        <taxon>Streptomycetaceae</taxon>
        <taxon>Kitasatospora</taxon>
    </lineage>
</organism>
<keyword evidence="4" id="KW-1185">Reference proteome</keyword>
<evidence type="ECO:0000313" key="4">
    <source>
        <dbReference type="Proteomes" id="UP001596066"/>
    </source>
</evidence>
<dbReference type="Pfam" id="PF08327">
    <property type="entry name" value="AHSA1"/>
    <property type="match status" value="1"/>
</dbReference>
<proteinExistence type="inferred from homology"/>